<name>A0A8J2PZ29_9BILA</name>
<accession>A0A8J2PZ29</accession>
<evidence type="ECO:0008006" key="4">
    <source>
        <dbReference type="Google" id="ProtNLM"/>
    </source>
</evidence>
<evidence type="ECO:0000313" key="2">
    <source>
        <dbReference type="EMBL" id="CAG9540897.1"/>
    </source>
</evidence>
<comment type="caution">
    <text evidence="2">The sequence shown here is derived from an EMBL/GenBank/DDBJ whole genome shotgun (WGS) entry which is preliminary data.</text>
</comment>
<feature type="signal peptide" evidence="1">
    <location>
        <begin position="1"/>
        <end position="36"/>
    </location>
</feature>
<feature type="chain" id="PRO_5035292574" description="Secreted protein" evidence="1">
    <location>
        <begin position="37"/>
        <end position="118"/>
    </location>
</feature>
<gene>
    <name evidence="2" type="ORF">CJOHNSTONI_LOCUS10367</name>
</gene>
<proteinExistence type="predicted"/>
<organism evidence="2 3">
    <name type="scientific">Cercopithifilaria johnstoni</name>
    <dbReference type="NCBI Taxonomy" id="2874296"/>
    <lineage>
        <taxon>Eukaryota</taxon>
        <taxon>Metazoa</taxon>
        <taxon>Ecdysozoa</taxon>
        <taxon>Nematoda</taxon>
        <taxon>Chromadorea</taxon>
        <taxon>Rhabditida</taxon>
        <taxon>Spirurina</taxon>
        <taxon>Spiruromorpha</taxon>
        <taxon>Filarioidea</taxon>
        <taxon>Onchocercidae</taxon>
        <taxon>Cercopithifilaria</taxon>
    </lineage>
</organism>
<reference evidence="2" key="1">
    <citation type="submission" date="2021-09" db="EMBL/GenBank/DDBJ databases">
        <authorList>
            <consortium name="Pathogen Informatics"/>
        </authorList>
    </citation>
    <scope>NUCLEOTIDE SEQUENCE</scope>
</reference>
<protein>
    <recommendedName>
        <fullName evidence="4">Secreted protein</fullName>
    </recommendedName>
</protein>
<sequence length="118" mass="12825">MSGSSLQCAAACVCVCMCAYVCVYVCMCECAKNVTAESVSIAAAAAAMSGMGPPSRRDATHRIETLAGYERNGGQRVRGRIQWLEDRRCGWWRKQHVIRPLMIVYEATVEGVMPSSAS</sequence>
<evidence type="ECO:0000313" key="3">
    <source>
        <dbReference type="Proteomes" id="UP000746747"/>
    </source>
</evidence>
<dbReference type="AlphaFoldDB" id="A0A8J2PZ29"/>
<dbReference type="EMBL" id="CAKAEH010002047">
    <property type="protein sequence ID" value="CAG9540897.1"/>
    <property type="molecule type" value="Genomic_DNA"/>
</dbReference>
<evidence type="ECO:0000256" key="1">
    <source>
        <dbReference type="SAM" id="SignalP"/>
    </source>
</evidence>
<keyword evidence="3" id="KW-1185">Reference proteome</keyword>
<keyword evidence="1" id="KW-0732">Signal</keyword>
<dbReference type="Proteomes" id="UP000746747">
    <property type="component" value="Unassembled WGS sequence"/>
</dbReference>